<dbReference type="RefSeq" id="WP_177175692.1">
    <property type="nucleotide sequence ID" value="NZ_FNZX01000004.1"/>
</dbReference>
<keyword evidence="1" id="KW-0812">Transmembrane</keyword>
<reference evidence="3" key="1">
    <citation type="submission" date="2016-10" db="EMBL/GenBank/DDBJ databases">
        <authorList>
            <person name="Varghese N."/>
        </authorList>
    </citation>
    <scope>NUCLEOTIDE SEQUENCE [LARGE SCALE GENOMIC DNA]</scope>
    <source>
        <strain evidence="3">ACV-9</strain>
    </source>
</reference>
<organism evidence="2 3">
    <name type="scientific">Pseudobutyrivibrio ruminis</name>
    <dbReference type="NCBI Taxonomy" id="46206"/>
    <lineage>
        <taxon>Bacteria</taxon>
        <taxon>Bacillati</taxon>
        <taxon>Bacillota</taxon>
        <taxon>Clostridia</taxon>
        <taxon>Lachnospirales</taxon>
        <taxon>Lachnospiraceae</taxon>
        <taxon>Pseudobutyrivibrio</taxon>
    </lineage>
</organism>
<keyword evidence="1" id="KW-0472">Membrane</keyword>
<accession>A0A1H7G9N9</accession>
<evidence type="ECO:0000313" key="3">
    <source>
        <dbReference type="Proteomes" id="UP000182321"/>
    </source>
</evidence>
<feature type="transmembrane region" description="Helical" evidence="1">
    <location>
        <begin position="12"/>
        <end position="32"/>
    </location>
</feature>
<protein>
    <submittedName>
        <fullName evidence="2">Uncharacterized protein</fullName>
    </submittedName>
</protein>
<proteinExistence type="predicted"/>
<keyword evidence="3" id="KW-1185">Reference proteome</keyword>
<name>A0A1H7G9N9_9FIRM</name>
<evidence type="ECO:0000256" key="1">
    <source>
        <dbReference type="SAM" id="Phobius"/>
    </source>
</evidence>
<dbReference type="EMBL" id="FNZX01000004">
    <property type="protein sequence ID" value="SEK34993.1"/>
    <property type="molecule type" value="Genomic_DNA"/>
</dbReference>
<dbReference type="Proteomes" id="UP000182321">
    <property type="component" value="Unassembled WGS sequence"/>
</dbReference>
<gene>
    <name evidence="2" type="ORF">SAMN02910377_00688</name>
</gene>
<sequence length="241" mass="27554">MKIANRLKNILLIFVCVCICIVAIQFIILKLVSPYRVLCARAYFQIRYGEHTEDAGQNSRKEYLRLDDGNLITYKENWIGIVTSDNYKTYASGKELAEEVQAVADNYFEDCHVVYSPFAYYAINKDDFCTILLQIPEQGPNSDEDTVKACLQECGVLNADIQYEVNCTLLPQNIYDGTKDITIYPADGFVEYGNYSNSDIYMSMIEEFGTADFISVRRNGFICGYVESEDGEPHTMFEKYD</sequence>
<keyword evidence="1" id="KW-1133">Transmembrane helix</keyword>
<evidence type="ECO:0000313" key="2">
    <source>
        <dbReference type="EMBL" id="SEK34993.1"/>
    </source>
</evidence>
<dbReference type="AlphaFoldDB" id="A0A1H7G9N9"/>